<dbReference type="STRING" id="460265.Mnod_0251"/>
<dbReference type="InterPro" id="IPR024072">
    <property type="entry name" value="DHFR-like_dom_sf"/>
</dbReference>
<dbReference type="AlphaFoldDB" id="B8I9P2"/>
<dbReference type="InterPro" id="IPR050765">
    <property type="entry name" value="Riboflavin_Biosynth_HTPR"/>
</dbReference>
<feature type="region of interest" description="Disordered" evidence="4">
    <location>
        <begin position="1"/>
        <end position="24"/>
    </location>
</feature>
<evidence type="ECO:0000256" key="4">
    <source>
        <dbReference type="SAM" id="MobiDB-lite"/>
    </source>
</evidence>
<sequence length="255" mass="27252">MKAGVDYATEGWTPAQPWPGHSADVATDGNSATLFAPLADGSCDQPFVIAQLGQSLDGRIATLSGDSKYINRGAALDHLHRLRAHVDAIVVGIGTVLADDPRLTVRRVAGRSPARIVIDPAGRIPAQAQCLREDGVRRIVVCRPDTRIPACAEALRIEAPEAFPPQALVSALGRLGFRRILIEGGARTISGFIDAGAIDRLHLMVAPLLLGSGRHGLDLRPIAALHEAMRPLTRCYPLCDGDVLFDCDLRRCAEP</sequence>
<dbReference type="HOGENOM" id="CLU_036590_4_0_5"/>
<accession>B8I9P2</accession>
<protein>
    <submittedName>
        <fullName evidence="6">Bifunctional deaminase-reductase domain protein</fullName>
    </submittedName>
</protein>
<feature type="domain" description="Bacterial bifunctional deaminase-reductase C-terminal" evidence="5">
    <location>
        <begin position="46"/>
        <end position="216"/>
    </location>
</feature>
<evidence type="ECO:0000259" key="5">
    <source>
        <dbReference type="Pfam" id="PF01872"/>
    </source>
</evidence>
<dbReference type="PANTHER" id="PTHR38011">
    <property type="entry name" value="DIHYDROFOLATE REDUCTASE FAMILY PROTEIN (AFU_ORTHOLOGUE AFUA_8G06820)"/>
    <property type="match status" value="1"/>
</dbReference>
<proteinExistence type="predicted"/>
<dbReference type="EMBL" id="CP001349">
    <property type="protein sequence ID" value="ACL55295.1"/>
    <property type="molecule type" value="Genomic_DNA"/>
</dbReference>
<dbReference type="GO" id="GO:0009231">
    <property type="term" value="P:riboflavin biosynthetic process"/>
    <property type="evidence" value="ECO:0007669"/>
    <property type="project" value="InterPro"/>
</dbReference>
<gene>
    <name evidence="6" type="ordered locus">Mnod_0251</name>
</gene>
<organism evidence="6 7">
    <name type="scientific">Methylobacterium nodulans (strain LMG 21967 / CNCM I-2342 / ORS 2060)</name>
    <dbReference type="NCBI Taxonomy" id="460265"/>
    <lineage>
        <taxon>Bacteria</taxon>
        <taxon>Pseudomonadati</taxon>
        <taxon>Pseudomonadota</taxon>
        <taxon>Alphaproteobacteria</taxon>
        <taxon>Hyphomicrobiales</taxon>
        <taxon>Methylobacteriaceae</taxon>
        <taxon>Methylobacterium</taxon>
    </lineage>
</organism>
<keyword evidence="2" id="KW-0521">NADP</keyword>
<evidence type="ECO:0000313" key="7">
    <source>
        <dbReference type="Proteomes" id="UP000008207"/>
    </source>
</evidence>
<comment type="pathway">
    <text evidence="1">Cofactor biosynthesis; riboflavin biosynthesis.</text>
</comment>
<name>B8I9P2_METNO</name>
<keyword evidence="7" id="KW-1185">Reference proteome</keyword>
<dbReference type="OrthoDB" id="2313602at2"/>
<evidence type="ECO:0000256" key="1">
    <source>
        <dbReference type="ARBA" id="ARBA00005104"/>
    </source>
</evidence>
<dbReference type="InterPro" id="IPR002734">
    <property type="entry name" value="RibDG_C"/>
</dbReference>
<evidence type="ECO:0000256" key="2">
    <source>
        <dbReference type="ARBA" id="ARBA00022857"/>
    </source>
</evidence>
<dbReference type="Proteomes" id="UP000008207">
    <property type="component" value="Chromosome"/>
</dbReference>
<dbReference type="Gene3D" id="3.40.430.10">
    <property type="entry name" value="Dihydrofolate Reductase, subunit A"/>
    <property type="match status" value="1"/>
</dbReference>
<evidence type="ECO:0000313" key="6">
    <source>
        <dbReference type="EMBL" id="ACL55295.1"/>
    </source>
</evidence>
<dbReference type="SUPFAM" id="SSF53597">
    <property type="entry name" value="Dihydrofolate reductase-like"/>
    <property type="match status" value="1"/>
</dbReference>
<dbReference type="KEGG" id="mno:Mnod_0251"/>
<dbReference type="Pfam" id="PF01872">
    <property type="entry name" value="RibD_C"/>
    <property type="match status" value="1"/>
</dbReference>
<dbReference type="PANTHER" id="PTHR38011:SF7">
    <property type="entry name" value="2,5-DIAMINO-6-RIBOSYLAMINO-4(3H)-PYRIMIDINONE 5'-PHOSPHATE REDUCTASE"/>
    <property type="match status" value="1"/>
</dbReference>
<evidence type="ECO:0000256" key="3">
    <source>
        <dbReference type="ARBA" id="ARBA00023002"/>
    </source>
</evidence>
<dbReference type="GO" id="GO:0008703">
    <property type="term" value="F:5-amino-6-(5-phosphoribosylamino)uracil reductase activity"/>
    <property type="evidence" value="ECO:0007669"/>
    <property type="project" value="InterPro"/>
</dbReference>
<reference evidence="6 7" key="1">
    <citation type="submission" date="2009-01" db="EMBL/GenBank/DDBJ databases">
        <title>Complete sequence of chromosome of Methylobacterium nodulans ORS 2060.</title>
        <authorList>
            <consortium name="US DOE Joint Genome Institute"/>
            <person name="Lucas S."/>
            <person name="Copeland A."/>
            <person name="Lapidus A."/>
            <person name="Glavina del Rio T."/>
            <person name="Dalin E."/>
            <person name="Tice H."/>
            <person name="Bruce D."/>
            <person name="Goodwin L."/>
            <person name="Pitluck S."/>
            <person name="Sims D."/>
            <person name="Brettin T."/>
            <person name="Detter J.C."/>
            <person name="Han C."/>
            <person name="Larimer F."/>
            <person name="Land M."/>
            <person name="Hauser L."/>
            <person name="Kyrpides N."/>
            <person name="Ivanova N."/>
            <person name="Marx C.J."/>
            <person name="Richardson P."/>
        </authorList>
    </citation>
    <scope>NUCLEOTIDE SEQUENCE [LARGE SCALE GENOMIC DNA]</scope>
    <source>
        <strain evidence="7">LMG 21967 / CNCM I-2342 / ORS 2060</strain>
    </source>
</reference>
<keyword evidence="3" id="KW-0560">Oxidoreductase</keyword>
<dbReference type="eggNOG" id="COG1985">
    <property type="taxonomic scope" value="Bacteria"/>
</dbReference>